<protein>
    <submittedName>
        <fullName evidence="1">Uncharacterized protein</fullName>
    </submittedName>
</protein>
<accession>X0SJF9</accession>
<gene>
    <name evidence="1" type="ORF">S01H1_17819</name>
</gene>
<comment type="caution">
    <text evidence="1">The sequence shown here is derived from an EMBL/GenBank/DDBJ whole genome shotgun (WGS) entry which is preliminary data.</text>
</comment>
<name>X0SJF9_9ZZZZ</name>
<organism evidence="1">
    <name type="scientific">marine sediment metagenome</name>
    <dbReference type="NCBI Taxonomy" id="412755"/>
    <lineage>
        <taxon>unclassified sequences</taxon>
        <taxon>metagenomes</taxon>
        <taxon>ecological metagenomes</taxon>
    </lineage>
</organism>
<reference evidence="1" key="1">
    <citation type="journal article" date="2014" name="Front. Microbiol.">
        <title>High frequency of phylogenetically diverse reductive dehalogenase-homologous genes in deep subseafloor sedimentary metagenomes.</title>
        <authorList>
            <person name="Kawai M."/>
            <person name="Futagami T."/>
            <person name="Toyoda A."/>
            <person name="Takaki Y."/>
            <person name="Nishi S."/>
            <person name="Hori S."/>
            <person name="Arai W."/>
            <person name="Tsubouchi T."/>
            <person name="Morono Y."/>
            <person name="Uchiyama I."/>
            <person name="Ito T."/>
            <person name="Fujiyama A."/>
            <person name="Inagaki F."/>
            <person name="Takami H."/>
        </authorList>
    </citation>
    <scope>NUCLEOTIDE SEQUENCE</scope>
    <source>
        <strain evidence="1">Expedition CK06-06</strain>
    </source>
</reference>
<sequence>MKYWEEIRRYRTDITDYLIHWTKDLGTLLQILECGYLTPTFAPKYSHFGKEKRKTIRGSIPAVCFTEQPLSCFIKACELRLGRYKPYGIVLHKYAVYAYGGRPVSYGDMKILEAISDEYKYLWAQYNPIPGSDGYPLDFTHEREWRCVVNAKPQLGFTDLPEEGVPILLPWDASCNHDLYKFRITVDTKGDADTLRQVLPEPQGSVGKSKILNAYFERLPETPILALEDIRKLLEEPQIDS</sequence>
<proteinExistence type="predicted"/>
<feature type="non-terminal residue" evidence="1">
    <location>
        <position position="241"/>
    </location>
</feature>
<dbReference type="AlphaFoldDB" id="X0SJF9"/>
<dbReference type="EMBL" id="BARS01009481">
    <property type="protein sequence ID" value="GAF75256.1"/>
    <property type="molecule type" value="Genomic_DNA"/>
</dbReference>
<evidence type="ECO:0000313" key="1">
    <source>
        <dbReference type="EMBL" id="GAF75256.1"/>
    </source>
</evidence>